<dbReference type="InterPro" id="IPR016024">
    <property type="entry name" value="ARM-type_fold"/>
</dbReference>
<name>A0ABM4F5S5_9AVES</name>
<dbReference type="InterPro" id="IPR010472">
    <property type="entry name" value="FH3_dom"/>
</dbReference>
<gene>
    <name evidence="3" type="primary">LOC106498566</name>
</gene>
<evidence type="ECO:0000259" key="1">
    <source>
        <dbReference type="PROSITE" id="PS51232"/>
    </source>
</evidence>
<dbReference type="Gene3D" id="1.25.10.10">
    <property type="entry name" value="Leucine-rich Repeat Variant"/>
    <property type="match status" value="1"/>
</dbReference>
<reference evidence="3" key="1">
    <citation type="submission" date="2025-08" db="UniProtKB">
        <authorList>
            <consortium name="RefSeq"/>
        </authorList>
    </citation>
    <scope>IDENTIFICATION</scope>
    <source>
        <tissue evidence="3">Blood</tissue>
    </source>
</reference>
<sequence>MRGAGAESLFVDGGRGGEKRKFKVMRVTGGFLVACMQFINALVTSPEGLDFRIHLRNEFLHCGLKNILPDLKDNKNEELDIQLKVFENKEDDLIELSHCLSDIGAEMDDIKEVYHLLYNMLKDTPSENCFLSILLHFLLIRNDYYVQEESSILVDFGVRKRG</sequence>
<dbReference type="Pfam" id="PF06367">
    <property type="entry name" value="Drf_FH3"/>
    <property type="match status" value="1"/>
</dbReference>
<dbReference type="Proteomes" id="UP001652627">
    <property type="component" value="Chromosome 13"/>
</dbReference>
<evidence type="ECO:0000313" key="3">
    <source>
        <dbReference type="RefSeq" id="XP_067160281.1"/>
    </source>
</evidence>
<dbReference type="PROSITE" id="PS51232">
    <property type="entry name" value="GBD_FH3"/>
    <property type="match status" value="1"/>
</dbReference>
<dbReference type="InterPro" id="IPR051412">
    <property type="entry name" value="Formin_Homology_Diaphanous_sf"/>
</dbReference>
<proteinExistence type="predicted"/>
<dbReference type="InterPro" id="IPR014768">
    <property type="entry name" value="GBD/FH3_dom"/>
</dbReference>
<dbReference type="PANTHER" id="PTHR45691">
    <property type="entry name" value="PROTEIN DIAPHANOUS"/>
    <property type="match status" value="1"/>
</dbReference>
<keyword evidence="2" id="KW-1185">Reference proteome</keyword>
<dbReference type="InterPro" id="IPR011989">
    <property type="entry name" value="ARM-like"/>
</dbReference>
<dbReference type="GeneID" id="106498566"/>
<dbReference type="SUPFAM" id="SSF48371">
    <property type="entry name" value="ARM repeat"/>
    <property type="match status" value="1"/>
</dbReference>
<feature type="domain" description="GBD/FH3" evidence="1">
    <location>
        <begin position="1"/>
        <end position="162"/>
    </location>
</feature>
<protein>
    <submittedName>
        <fullName evidence="3">Protein diaphanous homolog 2-like</fullName>
    </submittedName>
</protein>
<organism evidence="2 3">
    <name type="scientific">Apteryx mantelli</name>
    <name type="common">North Island brown kiwi</name>
    <dbReference type="NCBI Taxonomy" id="2696672"/>
    <lineage>
        <taxon>Eukaryota</taxon>
        <taxon>Metazoa</taxon>
        <taxon>Chordata</taxon>
        <taxon>Craniata</taxon>
        <taxon>Vertebrata</taxon>
        <taxon>Euteleostomi</taxon>
        <taxon>Archelosauria</taxon>
        <taxon>Archosauria</taxon>
        <taxon>Dinosauria</taxon>
        <taxon>Saurischia</taxon>
        <taxon>Theropoda</taxon>
        <taxon>Coelurosauria</taxon>
        <taxon>Aves</taxon>
        <taxon>Palaeognathae</taxon>
        <taxon>Apterygiformes</taxon>
        <taxon>Apterygidae</taxon>
        <taxon>Apteryx</taxon>
    </lineage>
</organism>
<dbReference type="RefSeq" id="XP_067160281.1">
    <property type="nucleotide sequence ID" value="XM_067304180.1"/>
</dbReference>
<dbReference type="SMART" id="SM01139">
    <property type="entry name" value="Drf_FH3"/>
    <property type="match status" value="1"/>
</dbReference>
<evidence type="ECO:0000313" key="2">
    <source>
        <dbReference type="Proteomes" id="UP001652627"/>
    </source>
</evidence>
<dbReference type="PANTHER" id="PTHR45691:SF3">
    <property type="entry name" value="PROTEIN DIAPHANOUS HOMOLOG 2"/>
    <property type="match status" value="1"/>
</dbReference>
<accession>A0ABM4F5S5</accession>
<dbReference type="Gene3D" id="1.10.238.150">
    <property type="entry name" value="Formin, FH3 diaphanous domain"/>
    <property type="match status" value="1"/>
</dbReference>